<dbReference type="GO" id="GO:0016853">
    <property type="term" value="F:isomerase activity"/>
    <property type="evidence" value="ECO:0007669"/>
    <property type="project" value="TreeGrafter"/>
</dbReference>
<organism evidence="4 5">
    <name type="scientific">Xenorhabdus innexi</name>
    <dbReference type="NCBI Taxonomy" id="290109"/>
    <lineage>
        <taxon>Bacteria</taxon>
        <taxon>Pseudomonadati</taxon>
        <taxon>Pseudomonadota</taxon>
        <taxon>Gammaproteobacteria</taxon>
        <taxon>Enterobacterales</taxon>
        <taxon>Morganellaceae</taxon>
        <taxon>Xenorhabdus</taxon>
    </lineage>
</organism>
<evidence type="ECO:0000313" key="3">
    <source>
        <dbReference type="EMBL" id="PHM31210.1"/>
    </source>
</evidence>
<dbReference type="AlphaFoldDB" id="A0A1N6MXN8"/>
<dbReference type="PANTHER" id="PTHR13774:SF32">
    <property type="entry name" value="ANTISENSE-ENHANCING SEQUENCE 1"/>
    <property type="match status" value="1"/>
</dbReference>
<reference evidence="3 6" key="3">
    <citation type="journal article" date="2017" name="Nat. Microbiol.">
        <title>Natural product diversity associated with the nematode symbionts Photorhabdus and Xenorhabdus.</title>
        <authorList>
            <person name="Tobias N.J."/>
            <person name="Wolff H."/>
            <person name="Djahanschiri B."/>
            <person name="Grundmann F."/>
            <person name="Kronenwerth M."/>
            <person name="Shi Y.M."/>
            <person name="Simonyi S."/>
            <person name="Grun P."/>
            <person name="Shapiro-Ilan D."/>
            <person name="Pidot S.J."/>
            <person name="Stinear T.P."/>
            <person name="Ebersberger I."/>
            <person name="Bode H.B."/>
        </authorList>
    </citation>
    <scope>NUCLEOTIDE SEQUENCE [LARGE SCALE GENOMIC DNA]</scope>
    <source>
        <strain evidence="3 6">DSM 16336</strain>
    </source>
</reference>
<name>A0A1N6MXN8_9GAMM</name>
<comment type="similarity">
    <text evidence="1">Belongs to the PhzF family.</text>
</comment>
<gene>
    <name evidence="3" type="ORF">Xinn_02988</name>
    <name evidence="4" type="ORF">XIS1_450002</name>
</gene>
<reference evidence="5" key="1">
    <citation type="submission" date="2016-12" db="EMBL/GenBank/DDBJ databases">
        <authorList>
            <person name="Gaudriault S."/>
        </authorList>
    </citation>
    <scope>NUCLEOTIDE SEQUENCE [LARGE SCALE GENOMIC DNA]</scope>
    <source>
        <strain evidence="5">HGB1681 (deposited as PTA-6826 in the American Type Culture Collection)</strain>
    </source>
</reference>
<proteinExistence type="inferred from homology"/>
<dbReference type="Gene3D" id="3.10.310.10">
    <property type="entry name" value="Diaminopimelate Epimerase, Chain A, domain 1"/>
    <property type="match status" value="2"/>
</dbReference>
<sequence length="276" mass="30626">MKLLFEQVTVFSDKKLQGNPLAVVTNADNLSDQQMAQFAKWTNLSETTFLLSPLHPDADYRVRIFTPAGELPFAGHPTLGTCYVWQKISGQKNKETIIQECKAGLIPIRQVNGRPAFMAPPLVRMGDVADDIFEQILKGLGITSDDVELCQWIDNGPGWLGILLKSVDKLMGIRPDYSQLKDYELGLCAMYPENSQVRLEVRGLCGSISSEDPVTGSLNAAFAQWLIPHGKLPENYIARQGRCVERDGWIYVTSDENGIWISGDVVDCISGTVEFD</sequence>
<evidence type="ECO:0000313" key="5">
    <source>
        <dbReference type="Proteomes" id="UP000196435"/>
    </source>
</evidence>
<evidence type="ECO:0000256" key="1">
    <source>
        <dbReference type="ARBA" id="ARBA00008270"/>
    </source>
</evidence>
<dbReference type="Proteomes" id="UP000196435">
    <property type="component" value="Unassembled WGS sequence"/>
</dbReference>
<accession>A0A1N6MXN8</accession>
<evidence type="ECO:0000313" key="4">
    <source>
        <dbReference type="EMBL" id="SIP73648.1"/>
    </source>
</evidence>
<dbReference type="GO" id="GO:0005737">
    <property type="term" value="C:cytoplasm"/>
    <property type="evidence" value="ECO:0007669"/>
    <property type="project" value="TreeGrafter"/>
</dbReference>
<reference evidence="4" key="2">
    <citation type="submission" date="2016-12" db="EMBL/GenBank/DDBJ databases">
        <authorList>
            <person name="Song W.-J."/>
            <person name="Kurnit D.M."/>
        </authorList>
    </citation>
    <scope>NUCLEOTIDE SEQUENCE [LARGE SCALE GENOMIC DNA]</scope>
    <source>
        <strain evidence="4">HGB1681</strain>
    </source>
</reference>
<evidence type="ECO:0000256" key="2">
    <source>
        <dbReference type="PIRSR" id="PIRSR016184-1"/>
    </source>
</evidence>
<dbReference type="EMBL" id="NIBU01000042">
    <property type="protein sequence ID" value="PHM31210.1"/>
    <property type="molecule type" value="Genomic_DNA"/>
</dbReference>
<dbReference type="InterPro" id="IPR003719">
    <property type="entry name" value="Phenazine_PhzF-like"/>
</dbReference>
<keyword evidence="6" id="KW-1185">Reference proteome</keyword>
<dbReference type="PANTHER" id="PTHR13774">
    <property type="entry name" value="PHENAZINE BIOSYNTHESIS PROTEIN"/>
    <property type="match status" value="1"/>
</dbReference>
<dbReference type="PIRSF" id="PIRSF016184">
    <property type="entry name" value="PhzC_PhzF"/>
    <property type="match status" value="1"/>
</dbReference>
<evidence type="ECO:0000313" key="6">
    <source>
        <dbReference type="Proteomes" id="UP000224871"/>
    </source>
</evidence>
<dbReference type="Proteomes" id="UP000224871">
    <property type="component" value="Unassembled WGS sequence"/>
</dbReference>
<dbReference type="SUPFAM" id="SSF54506">
    <property type="entry name" value="Diaminopimelate epimerase-like"/>
    <property type="match status" value="1"/>
</dbReference>
<dbReference type="EMBL" id="FTLG01000187">
    <property type="protein sequence ID" value="SIP73648.1"/>
    <property type="molecule type" value="Genomic_DNA"/>
</dbReference>
<protein>
    <submittedName>
        <fullName evidence="3 4">Phenazine biosynthesis protein</fullName>
    </submittedName>
</protein>
<feature type="active site" evidence="2">
    <location>
        <position position="46"/>
    </location>
</feature>
<dbReference type="Pfam" id="PF02567">
    <property type="entry name" value="PhzC-PhzF"/>
    <property type="match status" value="1"/>
</dbReference>
<dbReference type="NCBIfam" id="TIGR00654">
    <property type="entry name" value="PhzF_family"/>
    <property type="match status" value="1"/>
</dbReference>